<feature type="compositionally biased region" description="Basic and acidic residues" evidence="3">
    <location>
        <begin position="38"/>
        <end position="49"/>
    </location>
</feature>
<dbReference type="GO" id="GO:0035556">
    <property type="term" value="P:intracellular signal transduction"/>
    <property type="evidence" value="ECO:0007669"/>
    <property type="project" value="InterPro"/>
</dbReference>
<protein>
    <submittedName>
        <fullName evidence="5">AAA family ATPase</fullName>
    </submittedName>
</protein>
<dbReference type="SUPFAM" id="SSF52540">
    <property type="entry name" value="P-loop containing nucleoside triphosphate hydrolases"/>
    <property type="match status" value="1"/>
</dbReference>
<dbReference type="GO" id="GO:0004016">
    <property type="term" value="F:adenylate cyclase activity"/>
    <property type="evidence" value="ECO:0007669"/>
    <property type="project" value="UniProtKB-ARBA"/>
</dbReference>
<reference evidence="5 6" key="1">
    <citation type="submission" date="2019-07" db="EMBL/GenBank/DDBJ databases">
        <title>Microbispora hainanensis DSM 45428.</title>
        <authorList>
            <person name="Thawai C."/>
        </authorList>
    </citation>
    <scope>NUCLEOTIDE SEQUENCE [LARGE SCALE GENOMIC DNA]</scope>
    <source>
        <strain evidence="5 6">DSM 45428</strain>
    </source>
</reference>
<dbReference type="SMART" id="SM00044">
    <property type="entry name" value="CYCc"/>
    <property type="match status" value="1"/>
</dbReference>
<proteinExistence type="predicted"/>
<dbReference type="CDD" id="cd07302">
    <property type="entry name" value="CHD"/>
    <property type="match status" value="1"/>
</dbReference>
<keyword evidence="2" id="KW-0067">ATP-binding</keyword>
<dbReference type="InterPro" id="IPR041664">
    <property type="entry name" value="AAA_16"/>
</dbReference>
<evidence type="ECO:0000313" key="5">
    <source>
        <dbReference type="EMBL" id="TQS20758.1"/>
    </source>
</evidence>
<comment type="caution">
    <text evidence="5">The sequence shown here is derived from an EMBL/GenBank/DDBJ whole genome shotgun (WGS) entry which is preliminary data.</text>
</comment>
<dbReference type="SUPFAM" id="SSF55073">
    <property type="entry name" value="Nucleotide cyclase"/>
    <property type="match status" value="1"/>
</dbReference>
<dbReference type="Pfam" id="PF13191">
    <property type="entry name" value="AAA_16"/>
    <property type="match status" value="1"/>
</dbReference>
<dbReference type="GO" id="GO:0005524">
    <property type="term" value="F:ATP binding"/>
    <property type="evidence" value="ECO:0007669"/>
    <property type="project" value="UniProtKB-KW"/>
</dbReference>
<dbReference type="GO" id="GO:0005737">
    <property type="term" value="C:cytoplasm"/>
    <property type="evidence" value="ECO:0007669"/>
    <property type="project" value="TreeGrafter"/>
</dbReference>
<dbReference type="EMBL" id="VIRM01000015">
    <property type="protein sequence ID" value="TQS20758.1"/>
    <property type="molecule type" value="Genomic_DNA"/>
</dbReference>
<gene>
    <name evidence="5" type="ORF">FLX08_14895</name>
</gene>
<dbReference type="GO" id="GO:0009190">
    <property type="term" value="P:cyclic nucleotide biosynthetic process"/>
    <property type="evidence" value="ECO:0007669"/>
    <property type="project" value="InterPro"/>
</dbReference>
<sequence>MRPTWAGMAAVWRRHGVAIPAPNPPSLPLAAYPCGRQVPHDQEVADEQPRGSGRAGAVRPVDGPARGRPPGRPAQRAAAAGVRRAEQAGGRAAQLDQDPPGRGGRRGRRTGAQARMSPGAARPARRNVVVVFIDLVGSTELAERLDPELLRDVLDRYYQACTSGIREHGGVVEKYIGDAIMAAFGIPAGREDDALRAVRAAHAALQRVRALSEDLAPTHGIRLDVHCGVSAGEAVVIATPGADLRVIGDTVNTAARLQSAAGVGEILVGDEVARMVRAQARLEPVPPLTLKGKSNPVRAWRVTSLEPDTGHDDDRIPLVGRADEIGRLRAAYREAVRDRRCRLVTVLGVPGIGKSRLVRDFVHELPAGATVITGRCRSYGVGITFRPIVEMIESLGDDWREIQPSLETSSSATLRGLATADASRAPRTGEDAGVEEISRAVRALFEALARRGPLVAVWEDLHWSEPTLLDLIDDLAAWLADVPVLVVRVARPELLEARPAWGDDTDRAAAFELAALDAAQMERLVAELAAHRLPDAEVVAHDLAAGPALCRRVARSSDGNPLFAELLLETLAEEGEDAPLPPTIQALLGARLDLLDEGERDVLERAATIGQVFTRDQLGVLCASEPQARLDVDELLGRLIRTRMIRRGETPGSFRFTQTLTRDTVYAMTRKDLRATWHLALADRISDRISERIDERTAVTGASPADSRHAVSSHAVPSRVVSSLAGEESSHGDLAHHLETACLLKREVRPDDPLLPALTERAARALVHEGTQALHRKDLPAAIGLLERGRDLLPAGHADHRVLAVRICDAGLARGEADRPYAALDVAERKLPDDRRNRLVCAVQREILAVRFGVRPASAEPFRGLLAADPGDDLGWCRFHHLEALVRIGEGRFGAAEAALRDALARARSLGDRYEENRLLSGLCELAQWSPTPLAEGLSLCVGVSARFRADRAMLLPVLVTEARLLALAGYVTAARAVLDKADGHARDLHLDLAATAVLQVRGLVESLVDRHAEAEALFRRAAADLHRAGQSEPARTLELYAVRELLRQGRHPEGARELDRVRAAGGQPQARGELTLLALSARVAALHGDHGASGALAARAEELLVRTDDPCLRGDVLADLAVAHHAAGRTEAADLAAARALGDYAAKGAELPARRVRHWIETHRIETHRRETHRIEEER</sequence>
<feature type="region of interest" description="Disordered" evidence="3">
    <location>
        <begin position="30"/>
        <end position="120"/>
    </location>
</feature>
<evidence type="ECO:0000259" key="4">
    <source>
        <dbReference type="PROSITE" id="PS50125"/>
    </source>
</evidence>
<feature type="compositionally biased region" description="Low complexity" evidence="3">
    <location>
        <begin position="58"/>
        <end position="94"/>
    </location>
</feature>
<dbReference type="InterPro" id="IPR001054">
    <property type="entry name" value="A/G_cyclase"/>
</dbReference>
<keyword evidence="1" id="KW-0547">Nucleotide-binding</keyword>
<evidence type="ECO:0000256" key="1">
    <source>
        <dbReference type="ARBA" id="ARBA00022741"/>
    </source>
</evidence>
<dbReference type="Pfam" id="PF00211">
    <property type="entry name" value="Guanylate_cyc"/>
    <property type="match status" value="1"/>
</dbReference>
<name>A0A544YVG7_9ACTN</name>
<dbReference type="Gene3D" id="3.30.70.1230">
    <property type="entry name" value="Nucleotide cyclase"/>
    <property type="match status" value="1"/>
</dbReference>
<evidence type="ECO:0000256" key="2">
    <source>
        <dbReference type="ARBA" id="ARBA00022840"/>
    </source>
</evidence>
<feature type="domain" description="Guanylate cyclase" evidence="4">
    <location>
        <begin position="129"/>
        <end position="258"/>
    </location>
</feature>
<dbReference type="Proteomes" id="UP000316541">
    <property type="component" value="Unassembled WGS sequence"/>
</dbReference>
<evidence type="ECO:0000256" key="3">
    <source>
        <dbReference type="SAM" id="MobiDB-lite"/>
    </source>
</evidence>
<dbReference type="PROSITE" id="PS50125">
    <property type="entry name" value="GUANYLATE_CYCLASE_2"/>
    <property type="match status" value="1"/>
</dbReference>
<evidence type="ECO:0000313" key="6">
    <source>
        <dbReference type="Proteomes" id="UP000316541"/>
    </source>
</evidence>
<organism evidence="5 6">
    <name type="scientific">Microbispora hainanensis</name>
    <dbReference type="NCBI Taxonomy" id="568844"/>
    <lineage>
        <taxon>Bacteria</taxon>
        <taxon>Bacillati</taxon>
        <taxon>Actinomycetota</taxon>
        <taxon>Actinomycetes</taxon>
        <taxon>Streptosporangiales</taxon>
        <taxon>Streptosporangiaceae</taxon>
        <taxon>Microbispora</taxon>
    </lineage>
</organism>
<dbReference type="InterPro" id="IPR027417">
    <property type="entry name" value="P-loop_NTPase"/>
</dbReference>
<dbReference type="PANTHER" id="PTHR16305:SF28">
    <property type="entry name" value="GUANYLATE CYCLASE DOMAIN-CONTAINING PROTEIN"/>
    <property type="match status" value="1"/>
</dbReference>
<dbReference type="AlphaFoldDB" id="A0A544YVG7"/>
<accession>A0A544YVG7</accession>
<dbReference type="PANTHER" id="PTHR16305">
    <property type="entry name" value="TESTICULAR SOLUBLE ADENYLYL CYCLASE"/>
    <property type="match status" value="1"/>
</dbReference>
<dbReference type="InterPro" id="IPR029787">
    <property type="entry name" value="Nucleotide_cyclase"/>
</dbReference>